<feature type="binding site" evidence="10">
    <location>
        <position position="45"/>
    </location>
    <ligand>
        <name>Mn(2+)</name>
        <dbReference type="ChEBI" id="CHEBI:29035"/>
    </ligand>
</feature>
<sequence length="189" mass="20775">MTDTTQLPTAPTDRESLPVELVDTAGNTVGSCAVSEAHRAPGAPHRAFSVLVFNSRGQLLLQQRALGKTRFPARWSNTCCGHPAPGQPVAEAAGIRLGEEMGLRVALTEVGVYRYRAEDPRTGYVEHEWDHVLIGLLDDAAPQPDPAEVATYRWMNPDDLRRQMRDEPHEFSPWFAGVLEVATAQPLIP</sequence>
<evidence type="ECO:0000313" key="13">
    <source>
        <dbReference type="Proteomes" id="UP001611263"/>
    </source>
</evidence>
<evidence type="ECO:0000256" key="7">
    <source>
        <dbReference type="ARBA" id="ARBA00023211"/>
    </source>
</evidence>
<evidence type="ECO:0000256" key="6">
    <source>
        <dbReference type="ARBA" id="ARBA00022842"/>
    </source>
</evidence>
<dbReference type="EMBL" id="JBIRUQ010000002">
    <property type="protein sequence ID" value="MFI1461854.1"/>
    <property type="molecule type" value="Genomic_DNA"/>
</dbReference>
<dbReference type="PANTHER" id="PTHR10885">
    <property type="entry name" value="ISOPENTENYL-DIPHOSPHATE DELTA-ISOMERASE"/>
    <property type="match status" value="1"/>
</dbReference>
<dbReference type="NCBIfam" id="TIGR02150">
    <property type="entry name" value="IPP_isom_1"/>
    <property type="match status" value="1"/>
</dbReference>
<dbReference type="EC" id="5.3.3.2" evidence="3 10"/>
<dbReference type="HAMAP" id="MF_00202">
    <property type="entry name" value="Idi"/>
    <property type="match status" value="1"/>
</dbReference>
<evidence type="ECO:0000256" key="8">
    <source>
        <dbReference type="ARBA" id="ARBA00023229"/>
    </source>
</evidence>
<feature type="active site" evidence="10">
    <location>
        <position position="128"/>
    </location>
</feature>
<protein>
    <recommendedName>
        <fullName evidence="3 10">Isopentenyl-diphosphate Delta-isomerase</fullName>
        <shortName evidence="10">IPP isomerase</shortName>
        <ecNumber evidence="3 10">5.3.3.2</ecNumber>
    </recommendedName>
    <alternativeName>
        <fullName evidence="10">IPP:DMAPP isomerase</fullName>
    </alternativeName>
    <alternativeName>
        <fullName evidence="10">Isopentenyl pyrophosphate isomerase</fullName>
    </alternativeName>
</protein>
<dbReference type="Proteomes" id="UP001611263">
    <property type="component" value="Unassembled WGS sequence"/>
</dbReference>
<dbReference type="CDD" id="cd02885">
    <property type="entry name" value="NUDIX_IPP_Isomerase"/>
    <property type="match status" value="1"/>
</dbReference>
<organism evidence="12 13">
    <name type="scientific">Nocardia carnea</name>
    <dbReference type="NCBI Taxonomy" id="37328"/>
    <lineage>
        <taxon>Bacteria</taxon>
        <taxon>Bacillati</taxon>
        <taxon>Actinomycetota</taxon>
        <taxon>Actinomycetes</taxon>
        <taxon>Mycobacteriales</taxon>
        <taxon>Nocardiaceae</taxon>
        <taxon>Nocardia</taxon>
    </lineage>
</organism>
<comment type="similarity">
    <text evidence="2 10">Belongs to the IPP isomerase type 1 family.</text>
</comment>
<keyword evidence="8 10" id="KW-0414">Isoprene biosynthesis</keyword>
<feature type="binding site" evidence="10">
    <location>
        <position position="82"/>
    </location>
    <ligand>
        <name>Mn(2+)</name>
        <dbReference type="ChEBI" id="CHEBI:29035"/>
    </ligand>
</feature>
<reference evidence="12 13" key="1">
    <citation type="submission" date="2024-10" db="EMBL/GenBank/DDBJ databases">
        <title>The Natural Products Discovery Center: Release of the First 8490 Sequenced Strains for Exploring Actinobacteria Biosynthetic Diversity.</title>
        <authorList>
            <person name="Kalkreuter E."/>
            <person name="Kautsar S.A."/>
            <person name="Yang D."/>
            <person name="Bader C.D."/>
            <person name="Teijaro C.N."/>
            <person name="Fluegel L."/>
            <person name="Davis C.M."/>
            <person name="Simpson J.R."/>
            <person name="Lauterbach L."/>
            <person name="Steele A.D."/>
            <person name="Gui C."/>
            <person name="Meng S."/>
            <person name="Li G."/>
            <person name="Viehrig K."/>
            <person name="Ye F."/>
            <person name="Su P."/>
            <person name="Kiefer A.F."/>
            <person name="Nichols A."/>
            <person name="Cepeda A.J."/>
            <person name="Yan W."/>
            <person name="Fan B."/>
            <person name="Jiang Y."/>
            <person name="Adhikari A."/>
            <person name="Zheng C.-J."/>
            <person name="Schuster L."/>
            <person name="Cowan T.M."/>
            <person name="Smanski M.J."/>
            <person name="Chevrette M.G."/>
            <person name="De Carvalho L.P.S."/>
            <person name="Shen B."/>
        </authorList>
    </citation>
    <scope>NUCLEOTIDE SEQUENCE [LARGE SCALE GENOMIC DNA]</scope>
    <source>
        <strain evidence="12 13">NPDC020568</strain>
    </source>
</reference>
<dbReference type="GO" id="GO:0004452">
    <property type="term" value="F:isopentenyl-diphosphate delta-isomerase activity"/>
    <property type="evidence" value="ECO:0007669"/>
    <property type="project" value="UniProtKB-EC"/>
</dbReference>
<dbReference type="SUPFAM" id="SSF55811">
    <property type="entry name" value="Nudix"/>
    <property type="match status" value="1"/>
</dbReference>
<feature type="binding site" evidence="10">
    <location>
        <position position="38"/>
    </location>
    <ligand>
        <name>Mn(2+)</name>
        <dbReference type="ChEBI" id="CHEBI:29035"/>
    </ligand>
</feature>
<evidence type="ECO:0000256" key="10">
    <source>
        <dbReference type="HAMAP-Rule" id="MF_00202"/>
    </source>
</evidence>
<evidence type="ECO:0000256" key="5">
    <source>
        <dbReference type="ARBA" id="ARBA00022723"/>
    </source>
</evidence>
<proteinExistence type="inferred from homology"/>
<dbReference type="InterPro" id="IPR056375">
    <property type="entry name" value="Idi_bact"/>
</dbReference>
<dbReference type="InterPro" id="IPR000086">
    <property type="entry name" value="NUDIX_hydrolase_dom"/>
</dbReference>
<evidence type="ECO:0000313" key="12">
    <source>
        <dbReference type="EMBL" id="MFI1461854.1"/>
    </source>
</evidence>
<name>A0ABW7TQG4_9NOCA</name>
<dbReference type="InterPro" id="IPR015797">
    <property type="entry name" value="NUDIX_hydrolase-like_dom_sf"/>
</dbReference>
<comment type="function">
    <text evidence="10">Catalyzes the 1,3-allylic rearrangement of the homoallylic substrate isopentenyl (IPP) to its highly electrophilic allylic isomer, dimethylallyl diphosphate (DMAPP).</text>
</comment>
<dbReference type="GeneID" id="93504838"/>
<comment type="caution">
    <text evidence="12">The sequence shown here is derived from an EMBL/GenBank/DDBJ whole genome shotgun (WGS) entry which is preliminary data.</text>
</comment>
<accession>A0ABW7TQG4</accession>
<dbReference type="PANTHER" id="PTHR10885:SF0">
    <property type="entry name" value="ISOPENTENYL-DIPHOSPHATE DELTA-ISOMERASE"/>
    <property type="match status" value="1"/>
</dbReference>
<evidence type="ECO:0000256" key="4">
    <source>
        <dbReference type="ARBA" id="ARBA00022490"/>
    </source>
</evidence>
<comment type="subcellular location">
    <subcellularLocation>
        <location evidence="10">Cytoplasm</location>
    </subcellularLocation>
</comment>
<keyword evidence="9 10" id="KW-0413">Isomerase</keyword>
<evidence type="ECO:0000256" key="3">
    <source>
        <dbReference type="ARBA" id="ARBA00012057"/>
    </source>
</evidence>
<dbReference type="Gene3D" id="3.90.79.10">
    <property type="entry name" value="Nucleoside Triphosphate Pyrophosphohydrolase"/>
    <property type="match status" value="1"/>
</dbReference>
<evidence type="ECO:0000259" key="11">
    <source>
        <dbReference type="PROSITE" id="PS51462"/>
    </source>
</evidence>
<evidence type="ECO:0000256" key="1">
    <source>
        <dbReference type="ARBA" id="ARBA00004826"/>
    </source>
</evidence>
<gene>
    <name evidence="10 12" type="primary">idi</name>
    <name evidence="12" type="ORF">ACH4WX_14155</name>
</gene>
<dbReference type="NCBIfam" id="NF002995">
    <property type="entry name" value="PRK03759.1"/>
    <property type="match status" value="1"/>
</dbReference>
<dbReference type="InterPro" id="IPR011876">
    <property type="entry name" value="IsopentenylPP_isomerase_typ1"/>
</dbReference>
<comment type="cofactor">
    <cofactor evidence="10">
        <name>Mn(2+)</name>
        <dbReference type="ChEBI" id="CHEBI:29035"/>
    </cofactor>
    <text evidence="10">Binds 1 Mn(2+) ion per subunit.</text>
</comment>
<feature type="active site" evidence="10">
    <location>
        <position position="80"/>
    </location>
</feature>
<dbReference type="RefSeq" id="WP_231508654.1">
    <property type="nucleotide sequence ID" value="NZ_JBIRUQ010000002.1"/>
</dbReference>
<dbReference type="PIRSF" id="PIRSF018427">
    <property type="entry name" value="Isopntndiph_ism"/>
    <property type="match status" value="1"/>
</dbReference>
<feature type="binding site" evidence="10">
    <location>
        <position position="126"/>
    </location>
    <ligand>
        <name>Mn(2+)</name>
        <dbReference type="ChEBI" id="CHEBI:29035"/>
    </ligand>
</feature>
<evidence type="ECO:0000256" key="2">
    <source>
        <dbReference type="ARBA" id="ARBA00007579"/>
    </source>
</evidence>
<keyword evidence="13" id="KW-1185">Reference proteome</keyword>
<keyword evidence="7 10" id="KW-0464">Manganese</keyword>
<comment type="catalytic activity">
    <reaction evidence="10">
        <text>isopentenyl diphosphate = dimethylallyl diphosphate</text>
        <dbReference type="Rhea" id="RHEA:23284"/>
        <dbReference type="ChEBI" id="CHEBI:57623"/>
        <dbReference type="ChEBI" id="CHEBI:128769"/>
        <dbReference type="EC" id="5.3.3.2"/>
    </reaction>
</comment>
<feature type="binding site" evidence="10">
    <location>
        <position position="128"/>
    </location>
    <ligand>
        <name>Mn(2+)</name>
        <dbReference type="ChEBI" id="CHEBI:29035"/>
    </ligand>
</feature>
<comment type="cofactor">
    <cofactor evidence="10">
        <name>Mg(2+)</name>
        <dbReference type="ChEBI" id="CHEBI:18420"/>
    </cofactor>
    <text evidence="10">Binds 1 Mg(2+) ion per subunit. The magnesium ion binds only when substrate is bound.</text>
</comment>
<keyword evidence="6 10" id="KW-0460">Magnesium</keyword>
<dbReference type="Pfam" id="PF00293">
    <property type="entry name" value="NUDIX"/>
    <property type="match status" value="1"/>
</dbReference>
<evidence type="ECO:0000256" key="9">
    <source>
        <dbReference type="ARBA" id="ARBA00023235"/>
    </source>
</evidence>
<keyword evidence="4 10" id="KW-0963">Cytoplasm</keyword>
<feature type="domain" description="Nudix hydrolase" evidence="11">
    <location>
        <begin position="43"/>
        <end position="177"/>
    </location>
</feature>
<feature type="binding site" evidence="10">
    <location>
        <position position="100"/>
    </location>
    <ligand>
        <name>Mg(2+)</name>
        <dbReference type="ChEBI" id="CHEBI:18420"/>
    </ligand>
</feature>
<comment type="pathway">
    <text evidence="1 10">Isoprenoid biosynthesis; dimethylallyl diphosphate biosynthesis; dimethylallyl diphosphate from isopentenyl diphosphate: step 1/1.</text>
</comment>
<dbReference type="PROSITE" id="PS51462">
    <property type="entry name" value="NUDIX"/>
    <property type="match status" value="1"/>
</dbReference>
<keyword evidence="5 10" id="KW-0479">Metal-binding</keyword>